<dbReference type="GeneID" id="82885268"/>
<dbReference type="Proteomes" id="UP000277858">
    <property type="component" value="Chromosome"/>
</dbReference>
<dbReference type="Gene3D" id="3.40.50.300">
    <property type="entry name" value="P-loop containing nucleotide triphosphate hydrolases"/>
    <property type="match status" value="1"/>
</dbReference>
<reference evidence="1 2" key="1">
    <citation type="submission" date="2018-12" db="EMBL/GenBank/DDBJ databases">
        <authorList>
            <consortium name="Pathogen Informatics"/>
        </authorList>
    </citation>
    <scope>NUCLEOTIDE SEQUENCE [LARGE SCALE GENOMIC DNA]</scope>
    <source>
        <strain evidence="1 2">NCTC13652</strain>
    </source>
</reference>
<dbReference type="STRING" id="1122997.GCA_000425285_00490"/>
<organism evidence="1 2">
    <name type="scientific">Acidipropionibacterium jensenii</name>
    <dbReference type="NCBI Taxonomy" id="1749"/>
    <lineage>
        <taxon>Bacteria</taxon>
        <taxon>Bacillati</taxon>
        <taxon>Actinomycetota</taxon>
        <taxon>Actinomycetes</taxon>
        <taxon>Propionibacteriales</taxon>
        <taxon>Propionibacteriaceae</taxon>
        <taxon>Acidipropionibacterium</taxon>
    </lineage>
</organism>
<dbReference type="RefSeq" id="WP_071161688.1">
    <property type="nucleotide sequence ID" value="NZ_CP025571.1"/>
</dbReference>
<dbReference type="PANTHER" id="PTHR37816:SF1">
    <property type="entry name" value="TOXIN"/>
    <property type="match status" value="1"/>
</dbReference>
<accession>A0A448P2C0</accession>
<dbReference type="SUPFAM" id="SSF52540">
    <property type="entry name" value="P-loop containing nucleoside triphosphate hydrolases"/>
    <property type="match status" value="1"/>
</dbReference>
<dbReference type="PANTHER" id="PTHR37816">
    <property type="entry name" value="YALI0E33011P"/>
    <property type="match status" value="1"/>
</dbReference>
<evidence type="ECO:0000313" key="1">
    <source>
        <dbReference type="EMBL" id="VEI04339.1"/>
    </source>
</evidence>
<protein>
    <submittedName>
        <fullName evidence="1">Topology modulation protein</fullName>
    </submittedName>
</protein>
<sequence length="188" mass="20509">MSHATAADLRSARRVLIQGVTGSGKSTAAARIGRALGLPVHLADEEIGFLPASEAVWTNREPDQMRAIAAEITAEPGWVLDASYSSFRDIVLERADIVVGLDYPRWLSLGRLLRRTAGRLRDRTPVCNGNRETLRQTLGGESIIVWHFQTFADKRATMRDWALDPAGPPTILVDGPGRLDALIAQISS</sequence>
<proteinExistence type="predicted"/>
<name>A0A448P2C0_9ACTN</name>
<evidence type="ECO:0000313" key="2">
    <source>
        <dbReference type="Proteomes" id="UP000277858"/>
    </source>
</evidence>
<dbReference type="AlphaFoldDB" id="A0A448P2C0"/>
<keyword evidence="2" id="KW-1185">Reference proteome</keyword>
<dbReference type="EMBL" id="LR134473">
    <property type="protein sequence ID" value="VEI04339.1"/>
    <property type="molecule type" value="Genomic_DNA"/>
</dbReference>
<dbReference type="InterPro" id="IPR052922">
    <property type="entry name" value="Cytidylate_Kinase-2"/>
</dbReference>
<dbReference type="InterPro" id="IPR027417">
    <property type="entry name" value="P-loop_NTPase"/>
</dbReference>
<gene>
    <name evidence="1" type="ORF">NCTC13652_02570</name>
</gene>